<dbReference type="EMBL" id="ASWA01000002">
    <property type="protein sequence ID" value="EOT69350.1"/>
    <property type="molecule type" value="Genomic_DNA"/>
</dbReference>
<dbReference type="STRING" id="71451.RV07_GL001105"/>
<dbReference type="OrthoDB" id="2172257at2"/>
<dbReference type="AlphaFoldDB" id="R2RJQ8"/>
<name>R2RJQ8_9ENTE</name>
<dbReference type="RefSeq" id="WP_010739758.1">
    <property type="nucleotide sequence ID" value="NZ_KB946249.1"/>
</dbReference>
<evidence type="ECO:0000313" key="2">
    <source>
        <dbReference type="EMBL" id="EOH80841.1"/>
    </source>
</evidence>
<accession>R2RJQ8</accession>
<sequence length="474" mass="55919">MIHLNKDLVQQLEIVNLLSCQTKPLSSKEISKSIGEITSSTVLNYCKILKEEIETIYPDNDLRMSIDNQGIFLENRGVTLTKLKNYLLSSDLSYQILYAVLVQNKVDTYWFCLSHGTSHSTLRRKIGSINSDISKFGFHIYCANNFFIEGEEIKLRNFFSIFLWIIHRKFSDIPDISSKNFYLDLADSLLTTNAAFSYEPELLSFFLCTTDLRVKNGHIIEQTEENDIFLRNYICNKPMALSYWQESDYTFMRFSYFSHILKDPEDLDYLDSFSLSSIEDKLIEDWIKCFNQTFGTVSPANLDFVRKILKRNIISERMLKISTNLVPLFVYDDFNIFKKEYKFFCKKFDGFFRKLNKRYPELNNEFYRNFCFYICLVVLPPEQIRPKIKVFCLTDYTYILNRMFEYTLETKLVNQYILEFSNDPDDADLIISNLTMPDNLKHELDDRHFLLLENPFSDQNLDTISKAMTTISLQ</sequence>
<dbReference type="Gene3D" id="1.10.10.10">
    <property type="entry name" value="Winged helix-like DNA-binding domain superfamily/Winged helix DNA-binding domain"/>
    <property type="match status" value="1"/>
</dbReference>
<feature type="domain" description="Mga helix-turn-helix" evidence="1">
    <location>
        <begin position="80"/>
        <end position="162"/>
    </location>
</feature>
<gene>
    <name evidence="3" type="ORF">I585_00813</name>
    <name evidence="2" type="ORF">UAI_00882</name>
</gene>
<reference evidence="3 5" key="2">
    <citation type="submission" date="2013-03" db="EMBL/GenBank/DDBJ databases">
        <title>The Genome Sequence of Enterococcus malodoratus ATCC_43197 (PacBio/Illumina hybrid assembly).</title>
        <authorList>
            <consortium name="The Broad Institute Genomics Platform"/>
            <consortium name="The Broad Institute Genome Sequencing Center for Infectious Disease"/>
            <person name="Earl A."/>
            <person name="Russ C."/>
            <person name="Gilmore M."/>
            <person name="Surin D."/>
            <person name="Walker B."/>
            <person name="Young S."/>
            <person name="Zeng Q."/>
            <person name="Gargeya S."/>
            <person name="Fitzgerald M."/>
            <person name="Haas B."/>
            <person name="Abouelleil A."/>
            <person name="Allen A.W."/>
            <person name="Alvarado L."/>
            <person name="Arachchi H.M."/>
            <person name="Berlin A.M."/>
            <person name="Chapman S.B."/>
            <person name="Gainer-Dewar J."/>
            <person name="Goldberg J."/>
            <person name="Griggs A."/>
            <person name="Gujja S."/>
            <person name="Hansen M."/>
            <person name="Howarth C."/>
            <person name="Imamovic A."/>
            <person name="Ireland A."/>
            <person name="Larimer J."/>
            <person name="McCowan C."/>
            <person name="Murphy C."/>
            <person name="Pearson M."/>
            <person name="Poon T.W."/>
            <person name="Priest M."/>
            <person name="Roberts A."/>
            <person name="Saif S."/>
            <person name="Shea T."/>
            <person name="Sisk P."/>
            <person name="Sykes S."/>
            <person name="Wortman J."/>
            <person name="Nusbaum C."/>
            <person name="Birren B."/>
        </authorList>
    </citation>
    <scope>NUCLEOTIDE SEQUENCE [LARGE SCALE GENOMIC DNA]</scope>
    <source>
        <strain evidence="3 5">ATCC 43197</strain>
    </source>
</reference>
<dbReference type="Pfam" id="PF05043">
    <property type="entry name" value="Mga"/>
    <property type="match status" value="1"/>
</dbReference>
<dbReference type="Proteomes" id="UP000013783">
    <property type="component" value="Unassembled WGS sequence"/>
</dbReference>
<dbReference type="EMBL" id="AJAK01000007">
    <property type="protein sequence ID" value="EOH80841.1"/>
    <property type="molecule type" value="Genomic_DNA"/>
</dbReference>
<dbReference type="Proteomes" id="UP000014148">
    <property type="component" value="Unassembled WGS sequence"/>
</dbReference>
<evidence type="ECO:0000313" key="3">
    <source>
        <dbReference type="EMBL" id="EOT69350.1"/>
    </source>
</evidence>
<reference evidence="2 4" key="1">
    <citation type="submission" date="2013-02" db="EMBL/GenBank/DDBJ databases">
        <title>The Genome Sequence of Enterococcus malodoratus ATCC_43197.</title>
        <authorList>
            <consortium name="The Broad Institute Genome Sequencing Platform"/>
            <consortium name="The Broad Institute Genome Sequencing Center for Infectious Disease"/>
            <person name="Earl A.M."/>
            <person name="Gilmore M.S."/>
            <person name="Lebreton F."/>
            <person name="Walker B."/>
            <person name="Young S.K."/>
            <person name="Zeng Q."/>
            <person name="Gargeya S."/>
            <person name="Fitzgerald M."/>
            <person name="Haas B."/>
            <person name="Abouelleil A."/>
            <person name="Alvarado L."/>
            <person name="Arachchi H.M."/>
            <person name="Berlin A.M."/>
            <person name="Chapman S.B."/>
            <person name="Dewar J."/>
            <person name="Goldberg J."/>
            <person name="Griggs A."/>
            <person name="Gujja S."/>
            <person name="Hansen M."/>
            <person name="Howarth C."/>
            <person name="Imamovic A."/>
            <person name="Larimer J."/>
            <person name="McCowan C."/>
            <person name="Murphy C."/>
            <person name="Neiman D."/>
            <person name="Pearson M."/>
            <person name="Priest M."/>
            <person name="Roberts A."/>
            <person name="Saif S."/>
            <person name="Shea T."/>
            <person name="Sisk P."/>
            <person name="Sykes S."/>
            <person name="Wortman J."/>
            <person name="Nusbaum C."/>
            <person name="Birren B."/>
        </authorList>
    </citation>
    <scope>NUCLEOTIDE SEQUENCE [LARGE SCALE GENOMIC DNA]</scope>
    <source>
        <strain evidence="2 4">ATCC 43197</strain>
    </source>
</reference>
<evidence type="ECO:0000313" key="5">
    <source>
        <dbReference type="Proteomes" id="UP000014148"/>
    </source>
</evidence>
<proteinExistence type="predicted"/>
<protein>
    <recommendedName>
        <fullName evidence="1">Mga helix-turn-helix domain-containing protein</fullName>
    </recommendedName>
</protein>
<evidence type="ECO:0000259" key="1">
    <source>
        <dbReference type="Pfam" id="PF05043"/>
    </source>
</evidence>
<dbReference type="PATRIC" id="fig|1158601.3.peg.855"/>
<organism evidence="2 4">
    <name type="scientific">Enterococcus malodoratus ATCC 43197</name>
    <dbReference type="NCBI Taxonomy" id="1158601"/>
    <lineage>
        <taxon>Bacteria</taxon>
        <taxon>Bacillati</taxon>
        <taxon>Bacillota</taxon>
        <taxon>Bacilli</taxon>
        <taxon>Lactobacillales</taxon>
        <taxon>Enterococcaceae</taxon>
        <taxon>Enterococcus</taxon>
    </lineage>
</organism>
<dbReference type="eggNOG" id="COG3711">
    <property type="taxonomic scope" value="Bacteria"/>
</dbReference>
<dbReference type="InterPro" id="IPR036388">
    <property type="entry name" value="WH-like_DNA-bd_sf"/>
</dbReference>
<comment type="caution">
    <text evidence="2">The sequence shown here is derived from an EMBL/GenBank/DDBJ whole genome shotgun (WGS) entry which is preliminary data.</text>
</comment>
<dbReference type="InterPro" id="IPR007737">
    <property type="entry name" value="Mga_HTH"/>
</dbReference>
<keyword evidence="5" id="KW-1185">Reference proteome</keyword>
<evidence type="ECO:0000313" key="4">
    <source>
        <dbReference type="Proteomes" id="UP000013783"/>
    </source>
</evidence>